<reference evidence="1" key="2">
    <citation type="journal article" date="2022" name="New Phytol.">
        <title>Evolutionary transition to the ectomycorrhizal habit in the genomes of a hyperdiverse lineage of mushroom-forming fungi.</title>
        <authorList>
            <person name="Looney B."/>
            <person name="Miyauchi S."/>
            <person name="Morin E."/>
            <person name="Drula E."/>
            <person name="Courty P.E."/>
            <person name="Kohler A."/>
            <person name="Kuo A."/>
            <person name="LaButti K."/>
            <person name="Pangilinan J."/>
            <person name="Lipzen A."/>
            <person name="Riley R."/>
            <person name="Andreopoulos W."/>
            <person name="He G."/>
            <person name="Johnson J."/>
            <person name="Nolan M."/>
            <person name="Tritt A."/>
            <person name="Barry K.W."/>
            <person name="Grigoriev I.V."/>
            <person name="Nagy L.G."/>
            <person name="Hibbett D."/>
            <person name="Henrissat B."/>
            <person name="Matheny P.B."/>
            <person name="Labbe J."/>
            <person name="Martin F.M."/>
        </authorList>
    </citation>
    <scope>NUCLEOTIDE SEQUENCE</scope>
    <source>
        <strain evidence="1">FP105234-sp</strain>
    </source>
</reference>
<proteinExistence type="predicted"/>
<gene>
    <name evidence="1" type="ORF">FA95DRAFT_1562282</name>
</gene>
<comment type="caution">
    <text evidence="1">The sequence shown here is derived from an EMBL/GenBank/DDBJ whole genome shotgun (WGS) entry which is preliminary data.</text>
</comment>
<reference evidence="1" key="1">
    <citation type="submission" date="2021-02" db="EMBL/GenBank/DDBJ databases">
        <authorList>
            <consortium name="DOE Joint Genome Institute"/>
            <person name="Ahrendt S."/>
            <person name="Looney B.P."/>
            <person name="Miyauchi S."/>
            <person name="Morin E."/>
            <person name="Drula E."/>
            <person name="Courty P.E."/>
            <person name="Chicoki N."/>
            <person name="Fauchery L."/>
            <person name="Kohler A."/>
            <person name="Kuo A."/>
            <person name="Labutti K."/>
            <person name="Pangilinan J."/>
            <person name="Lipzen A."/>
            <person name="Riley R."/>
            <person name="Andreopoulos W."/>
            <person name="He G."/>
            <person name="Johnson J."/>
            <person name="Barry K.W."/>
            <person name="Grigoriev I.V."/>
            <person name="Nagy L."/>
            <person name="Hibbett D."/>
            <person name="Henrissat B."/>
            <person name="Matheny P.B."/>
            <person name="Labbe J."/>
            <person name="Martin F."/>
        </authorList>
    </citation>
    <scope>NUCLEOTIDE SEQUENCE</scope>
    <source>
        <strain evidence="1">FP105234-sp</strain>
    </source>
</reference>
<dbReference type="Proteomes" id="UP000814033">
    <property type="component" value="Unassembled WGS sequence"/>
</dbReference>
<evidence type="ECO:0000313" key="1">
    <source>
        <dbReference type="EMBL" id="KAI0044417.1"/>
    </source>
</evidence>
<dbReference type="EMBL" id="MU275984">
    <property type="protein sequence ID" value="KAI0044417.1"/>
    <property type="molecule type" value="Genomic_DNA"/>
</dbReference>
<keyword evidence="2" id="KW-1185">Reference proteome</keyword>
<name>A0ACB8RKL8_9AGAM</name>
<protein>
    <submittedName>
        <fullName evidence="1">Uncharacterized protein</fullName>
    </submittedName>
</protein>
<sequence length="291" mass="32856">MSFLPKTRLPMRIVALPLTNAVRSARHPHDIPAPLVYYHFQTPPRPAKSRQGWVDWATDKAVASWADFGKAPETSWKFKVFQYGERIVDRIDFEELALKGVDPSLGPRISHPKGPTEDEVKHALIPLVHPTFMGSSALSYLERILAKRTPRHRKGFLTWMLLAPLTAPFMLIPIIPNLPFFFCVWRSWSHFKAFKASEYLESLLQRGAIVAETNAGLDEIYMAHAPALSAEAEMSRAEALRLETERVAEKEGKVLLTRDAVPPVLSLFELPSSSASDMYRAIAQAKMRVKE</sequence>
<organism evidence="1 2">
    <name type="scientific">Auriscalpium vulgare</name>
    <dbReference type="NCBI Taxonomy" id="40419"/>
    <lineage>
        <taxon>Eukaryota</taxon>
        <taxon>Fungi</taxon>
        <taxon>Dikarya</taxon>
        <taxon>Basidiomycota</taxon>
        <taxon>Agaricomycotina</taxon>
        <taxon>Agaricomycetes</taxon>
        <taxon>Russulales</taxon>
        <taxon>Auriscalpiaceae</taxon>
        <taxon>Auriscalpium</taxon>
    </lineage>
</organism>
<evidence type="ECO:0000313" key="2">
    <source>
        <dbReference type="Proteomes" id="UP000814033"/>
    </source>
</evidence>
<accession>A0ACB8RKL8</accession>